<keyword evidence="3" id="KW-1185">Reference proteome</keyword>
<dbReference type="Proteomes" id="UP000762676">
    <property type="component" value="Unassembled WGS sequence"/>
</dbReference>
<dbReference type="GO" id="GO:0003676">
    <property type="term" value="F:nucleic acid binding"/>
    <property type="evidence" value="ECO:0007669"/>
    <property type="project" value="InterPro"/>
</dbReference>
<gene>
    <name evidence="2" type="ORF">ElyMa_005348400</name>
</gene>
<feature type="domain" description="Tc1-like transposase DDE" evidence="1">
    <location>
        <begin position="35"/>
        <end position="171"/>
    </location>
</feature>
<evidence type="ECO:0000313" key="3">
    <source>
        <dbReference type="Proteomes" id="UP000762676"/>
    </source>
</evidence>
<sequence length="197" mass="23177">MKKLEDAPAERNSDATKNQRFEYCQWLMGNIQRFDLIFVDEAGINLWLKRTRDRARRGERAVRVVQGRRDHNLTMTFAVSARAGLIHQDLFQGGMTAERFNSFLNHVSEINQPEMEVCFVFDDARAHMQAQNLELPEGFNIKYLPPYSPFLNICENAFSIWKQALKTRLAEVREQTFDQPFDERMATLSLQFKRLLW</sequence>
<dbReference type="EMBL" id="BMAT01010642">
    <property type="protein sequence ID" value="GFR57871.1"/>
    <property type="molecule type" value="Genomic_DNA"/>
</dbReference>
<dbReference type="PANTHER" id="PTHR46564">
    <property type="entry name" value="TRANSPOSASE"/>
    <property type="match status" value="1"/>
</dbReference>
<protein>
    <submittedName>
        <fullName evidence="2">DDE superfamily endonuclease</fullName>
    </submittedName>
</protein>
<reference evidence="2 3" key="1">
    <citation type="journal article" date="2021" name="Elife">
        <title>Chloroplast acquisition without the gene transfer in kleptoplastic sea slugs, Plakobranchus ocellatus.</title>
        <authorList>
            <person name="Maeda T."/>
            <person name="Takahashi S."/>
            <person name="Yoshida T."/>
            <person name="Shimamura S."/>
            <person name="Takaki Y."/>
            <person name="Nagai Y."/>
            <person name="Toyoda A."/>
            <person name="Suzuki Y."/>
            <person name="Arimoto A."/>
            <person name="Ishii H."/>
            <person name="Satoh N."/>
            <person name="Nishiyama T."/>
            <person name="Hasebe M."/>
            <person name="Maruyama T."/>
            <person name="Minagawa J."/>
            <person name="Obokata J."/>
            <person name="Shigenobu S."/>
        </authorList>
    </citation>
    <scope>NUCLEOTIDE SEQUENCE [LARGE SCALE GENOMIC DNA]</scope>
</reference>
<organism evidence="2 3">
    <name type="scientific">Elysia marginata</name>
    <dbReference type="NCBI Taxonomy" id="1093978"/>
    <lineage>
        <taxon>Eukaryota</taxon>
        <taxon>Metazoa</taxon>
        <taxon>Spiralia</taxon>
        <taxon>Lophotrochozoa</taxon>
        <taxon>Mollusca</taxon>
        <taxon>Gastropoda</taxon>
        <taxon>Heterobranchia</taxon>
        <taxon>Euthyneura</taxon>
        <taxon>Panpulmonata</taxon>
        <taxon>Sacoglossa</taxon>
        <taxon>Placobranchoidea</taxon>
        <taxon>Plakobranchidae</taxon>
        <taxon>Elysia</taxon>
    </lineage>
</organism>
<name>A0AAV4EB28_9GAST</name>
<evidence type="ECO:0000259" key="1">
    <source>
        <dbReference type="Pfam" id="PF13358"/>
    </source>
</evidence>
<dbReference type="PANTHER" id="PTHR46564:SF1">
    <property type="entry name" value="TRANSPOSASE"/>
    <property type="match status" value="1"/>
</dbReference>
<accession>A0AAV4EB28</accession>
<proteinExistence type="predicted"/>
<evidence type="ECO:0000313" key="2">
    <source>
        <dbReference type="EMBL" id="GFR57871.1"/>
    </source>
</evidence>
<dbReference type="Gene3D" id="3.30.420.10">
    <property type="entry name" value="Ribonuclease H-like superfamily/Ribonuclease H"/>
    <property type="match status" value="1"/>
</dbReference>
<comment type="caution">
    <text evidence="2">The sequence shown here is derived from an EMBL/GenBank/DDBJ whole genome shotgun (WGS) entry which is preliminary data.</text>
</comment>
<dbReference type="Pfam" id="PF13358">
    <property type="entry name" value="DDE_3"/>
    <property type="match status" value="1"/>
</dbReference>
<dbReference type="InterPro" id="IPR038717">
    <property type="entry name" value="Tc1-like_DDE_dom"/>
</dbReference>
<dbReference type="InterPro" id="IPR036397">
    <property type="entry name" value="RNaseH_sf"/>
</dbReference>
<dbReference type="GO" id="GO:0004519">
    <property type="term" value="F:endonuclease activity"/>
    <property type="evidence" value="ECO:0007669"/>
    <property type="project" value="UniProtKB-KW"/>
</dbReference>
<dbReference type="AlphaFoldDB" id="A0AAV4EB28"/>
<keyword evidence="2" id="KW-0378">Hydrolase</keyword>
<keyword evidence="2" id="KW-0255">Endonuclease</keyword>
<keyword evidence="2" id="KW-0540">Nuclease</keyword>